<reference evidence="2" key="1">
    <citation type="journal article" date="2015" name="Nature">
        <title>Complex archaea that bridge the gap between prokaryotes and eukaryotes.</title>
        <authorList>
            <person name="Spang A."/>
            <person name="Saw J.H."/>
            <person name="Jorgensen S.L."/>
            <person name="Zaremba-Niedzwiedzka K."/>
            <person name="Martijn J."/>
            <person name="Lind A.E."/>
            <person name="van Eijk R."/>
            <person name="Schleper C."/>
            <person name="Guy L."/>
            <person name="Ettema T.J."/>
        </authorList>
    </citation>
    <scope>NUCLEOTIDE SEQUENCE</scope>
</reference>
<feature type="domain" description="FlgO" evidence="1">
    <location>
        <begin position="83"/>
        <end position="211"/>
    </location>
</feature>
<sequence>MFQEENMLSKKISLTLSALFTLSLSACSTHPVYNGHAPHNNIGYNNAHNRYAENNQPRVSNWQFPENNYRPINSSKLLSNYTEQLAMKLIENMNYINSSTPIAITSFVNLDDNLQTTNIFGNHLAESFITELQEFGLSVVDYKHTGTVHVTPLGDFSFSRNGKDIKGYPHIEYTLTGTLTYTNRGVIVNARIIGAKSKVVVSSAKGFIPSFVVESLYPTRRTDGIVLDAIQ</sequence>
<dbReference type="InterPro" id="IPR014549">
    <property type="entry name" value="FlgO"/>
</dbReference>
<gene>
    <name evidence="2" type="ORF">LCGC14_0554540</name>
</gene>
<dbReference type="InterPro" id="IPR041215">
    <property type="entry name" value="FlgO_dom"/>
</dbReference>
<name>A0A0F9RNN7_9ZZZZ</name>
<dbReference type="AlphaFoldDB" id="A0A0F9RNN7"/>
<proteinExistence type="predicted"/>
<protein>
    <recommendedName>
        <fullName evidence="1">FlgO domain-containing protein</fullName>
    </recommendedName>
</protein>
<accession>A0A0F9RNN7</accession>
<evidence type="ECO:0000313" key="2">
    <source>
        <dbReference type="EMBL" id="KKN58175.1"/>
    </source>
</evidence>
<dbReference type="Pfam" id="PF17680">
    <property type="entry name" value="FlgO"/>
    <property type="match status" value="1"/>
</dbReference>
<dbReference type="EMBL" id="LAZR01000773">
    <property type="protein sequence ID" value="KKN58175.1"/>
    <property type="molecule type" value="Genomic_DNA"/>
</dbReference>
<organism evidence="2">
    <name type="scientific">marine sediment metagenome</name>
    <dbReference type="NCBI Taxonomy" id="412755"/>
    <lineage>
        <taxon>unclassified sequences</taxon>
        <taxon>metagenomes</taxon>
        <taxon>ecological metagenomes</taxon>
    </lineage>
</organism>
<evidence type="ECO:0000259" key="1">
    <source>
        <dbReference type="Pfam" id="PF17680"/>
    </source>
</evidence>
<dbReference type="PIRSF" id="PIRSF028688">
    <property type="entry name" value="UCP_imp_028688"/>
    <property type="match status" value="1"/>
</dbReference>
<comment type="caution">
    <text evidence="2">The sequence shown here is derived from an EMBL/GenBank/DDBJ whole genome shotgun (WGS) entry which is preliminary data.</text>
</comment>